<evidence type="ECO:0000313" key="2">
    <source>
        <dbReference type="Proteomes" id="UP000248640"/>
    </source>
</evidence>
<keyword evidence="1" id="KW-0449">Lipoprotein</keyword>
<organism evidence="1 2">
    <name type="scientific">Pseudomonas fluorescens</name>
    <dbReference type="NCBI Taxonomy" id="294"/>
    <lineage>
        <taxon>Bacteria</taxon>
        <taxon>Pseudomonadati</taxon>
        <taxon>Pseudomonadota</taxon>
        <taxon>Gammaproteobacteria</taxon>
        <taxon>Pseudomonadales</taxon>
        <taxon>Pseudomonadaceae</taxon>
        <taxon>Pseudomonas</taxon>
    </lineage>
</organism>
<dbReference type="RefSeq" id="WP_053255404.1">
    <property type="nucleotide sequence ID" value="NZ_CBCRXZ010000022.1"/>
</dbReference>
<dbReference type="GeneID" id="61638158"/>
<gene>
    <name evidence="1" type="ORF">NCTC10038_02205</name>
</gene>
<name>A0A8B4I4G7_PSEFL</name>
<dbReference type="AlphaFoldDB" id="A0A8B4I4G7"/>
<evidence type="ECO:0000313" key="1">
    <source>
        <dbReference type="EMBL" id="SQF90789.1"/>
    </source>
</evidence>
<dbReference type="PROSITE" id="PS51257">
    <property type="entry name" value="PROKAR_LIPOPROTEIN"/>
    <property type="match status" value="1"/>
</dbReference>
<dbReference type="EMBL" id="LS483372">
    <property type="protein sequence ID" value="SQF90789.1"/>
    <property type="molecule type" value="Genomic_DNA"/>
</dbReference>
<reference evidence="1 2" key="1">
    <citation type="submission" date="2018-06" db="EMBL/GenBank/DDBJ databases">
        <authorList>
            <consortium name="Pathogen Informatics"/>
            <person name="Doyle S."/>
        </authorList>
    </citation>
    <scope>NUCLEOTIDE SEQUENCE [LARGE SCALE GENOMIC DNA]</scope>
    <source>
        <strain evidence="1 2">NCTC10038</strain>
    </source>
</reference>
<proteinExistence type="predicted"/>
<dbReference type="Proteomes" id="UP000248640">
    <property type="component" value="Chromosome 1"/>
</dbReference>
<accession>A0A8B4I4G7</accession>
<protein>
    <submittedName>
        <fullName evidence="1">Lipoprotein</fullName>
    </submittedName>
</protein>
<sequence>MSRWVRSVWLALGIGWLSGCAVGPVDRFTLEVDLPAQFRFIGAANYRPARGQICRLPERRGKRPERKIFIAHYKPVAERVSYDLPLTETIEGCPSVLRSVEFSFYAKWGARDTDVGGDFGTIYFTDPIESEGVAGMPESGVQELPGQCQWFFRTVGPLHVIRKIMQCRSLDAMGQRQKSLAGGVVQRDPLVGKKLRLTLTVTDEEEPAFDRRWIAVPGGWKRCRGKSFEDLVGVCGRNILEFKPITMPDGRTCDVYPTCN</sequence>